<evidence type="ECO:0000313" key="10">
    <source>
        <dbReference type="Proteomes" id="UP001501581"/>
    </source>
</evidence>
<evidence type="ECO:0000256" key="6">
    <source>
        <dbReference type="ARBA" id="ARBA00022840"/>
    </source>
</evidence>
<comment type="subcellular location">
    <subcellularLocation>
        <location evidence="1">Cell membrane</location>
        <topology evidence="1">Peripheral membrane protein</topology>
    </subcellularLocation>
</comment>
<comment type="similarity">
    <text evidence="2">Belongs to the ABC transporter superfamily.</text>
</comment>
<accession>A0ABN1TXU4</accession>
<keyword evidence="4" id="KW-1003">Cell membrane</keyword>
<dbReference type="GO" id="GO:0005524">
    <property type="term" value="F:ATP binding"/>
    <property type="evidence" value="ECO:0007669"/>
    <property type="project" value="UniProtKB-KW"/>
</dbReference>
<dbReference type="Gene3D" id="3.40.50.300">
    <property type="entry name" value="P-loop containing nucleotide triphosphate hydrolases"/>
    <property type="match status" value="1"/>
</dbReference>
<name>A0ABN1TXU4_9ACTN</name>
<dbReference type="CDD" id="cd03257">
    <property type="entry name" value="ABC_NikE_OppD_transporters"/>
    <property type="match status" value="1"/>
</dbReference>
<dbReference type="SUPFAM" id="SSF52540">
    <property type="entry name" value="P-loop containing nucleoside triphosphate hydrolases"/>
    <property type="match status" value="1"/>
</dbReference>
<keyword evidence="10" id="KW-1185">Reference proteome</keyword>
<dbReference type="SMART" id="SM00382">
    <property type="entry name" value="AAA"/>
    <property type="match status" value="1"/>
</dbReference>
<dbReference type="Proteomes" id="UP001501581">
    <property type="component" value="Unassembled WGS sequence"/>
</dbReference>
<sequence>MTNQTATPLLEVNDLRTVLHTPRGDLAAVDGVSFRLGRGETLGIVGESGSGKSVLGRTVMGLHTTGPTKTVTGQVLFAGRDVQQLDRRALRELWGAEIGMVFQDPMTALNPVKRVGVHLTETLRKHRGLDRKQAKARAIELLDLVGIPDPRRRIDQFPHEMSGGMRQRVVIAMALANEPALLIADEPTTALDVTVQRQILDLLARLQKEMGMAIILISHNLGVVAGRADRVAVMYGGRISETAPASTLFETPQHPYTEALLEAIPRLEEPPHRRLAAINGAPPDMVRPPEGCRFAARCRHARNDCDQELPELVPAVHDAAHHFACFHPVNQGGR</sequence>
<keyword evidence="6 9" id="KW-0067">ATP-binding</keyword>
<evidence type="ECO:0000259" key="8">
    <source>
        <dbReference type="PROSITE" id="PS50893"/>
    </source>
</evidence>
<dbReference type="InterPro" id="IPR027417">
    <property type="entry name" value="P-loop_NTPase"/>
</dbReference>
<proteinExistence type="inferred from homology"/>
<evidence type="ECO:0000256" key="1">
    <source>
        <dbReference type="ARBA" id="ARBA00004202"/>
    </source>
</evidence>
<feature type="domain" description="ABC transporter" evidence="8">
    <location>
        <begin position="10"/>
        <end position="261"/>
    </location>
</feature>
<reference evidence="9 10" key="1">
    <citation type="journal article" date="2019" name="Int. J. Syst. Evol. Microbiol.">
        <title>The Global Catalogue of Microorganisms (GCM) 10K type strain sequencing project: providing services to taxonomists for standard genome sequencing and annotation.</title>
        <authorList>
            <consortium name="The Broad Institute Genomics Platform"/>
            <consortium name="The Broad Institute Genome Sequencing Center for Infectious Disease"/>
            <person name="Wu L."/>
            <person name="Ma J."/>
        </authorList>
    </citation>
    <scope>NUCLEOTIDE SEQUENCE [LARGE SCALE GENOMIC DNA]</scope>
    <source>
        <strain evidence="9 10">JCM 13008</strain>
    </source>
</reference>
<protein>
    <submittedName>
        <fullName evidence="9">ABC transporter ATP-binding protein</fullName>
    </submittedName>
</protein>
<dbReference type="Pfam" id="PF08352">
    <property type="entry name" value="oligo_HPY"/>
    <property type="match status" value="1"/>
</dbReference>
<dbReference type="InterPro" id="IPR050388">
    <property type="entry name" value="ABC_Ni/Peptide_Import"/>
</dbReference>
<keyword evidence="5" id="KW-0547">Nucleotide-binding</keyword>
<dbReference type="EMBL" id="BAAALG010000010">
    <property type="protein sequence ID" value="GAA1104719.1"/>
    <property type="molecule type" value="Genomic_DNA"/>
</dbReference>
<dbReference type="RefSeq" id="WP_343994885.1">
    <property type="nucleotide sequence ID" value="NZ_BAAALG010000010.1"/>
</dbReference>
<dbReference type="PANTHER" id="PTHR43297">
    <property type="entry name" value="OLIGOPEPTIDE TRANSPORT ATP-BINDING PROTEIN APPD"/>
    <property type="match status" value="1"/>
</dbReference>
<gene>
    <name evidence="9" type="ORF">GCM10009668_25000</name>
</gene>
<dbReference type="InterPro" id="IPR003593">
    <property type="entry name" value="AAA+_ATPase"/>
</dbReference>
<dbReference type="InterPro" id="IPR003439">
    <property type="entry name" value="ABC_transporter-like_ATP-bd"/>
</dbReference>
<evidence type="ECO:0000256" key="7">
    <source>
        <dbReference type="ARBA" id="ARBA00023136"/>
    </source>
</evidence>
<evidence type="ECO:0000256" key="3">
    <source>
        <dbReference type="ARBA" id="ARBA00022448"/>
    </source>
</evidence>
<dbReference type="Pfam" id="PF00005">
    <property type="entry name" value="ABC_tran"/>
    <property type="match status" value="1"/>
</dbReference>
<keyword evidence="3" id="KW-0813">Transport</keyword>
<evidence type="ECO:0000313" key="9">
    <source>
        <dbReference type="EMBL" id="GAA1104719.1"/>
    </source>
</evidence>
<dbReference type="InterPro" id="IPR013563">
    <property type="entry name" value="Oligopep_ABC_C"/>
</dbReference>
<dbReference type="PROSITE" id="PS50893">
    <property type="entry name" value="ABC_TRANSPORTER_2"/>
    <property type="match status" value="1"/>
</dbReference>
<dbReference type="NCBIfam" id="TIGR01727">
    <property type="entry name" value="oligo_HPY"/>
    <property type="match status" value="1"/>
</dbReference>
<dbReference type="PROSITE" id="PS00211">
    <property type="entry name" value="ABC_TRANSPORTER_1"/>
    <property type="match status" value="1"/>
</dbReference>
<dbReference type="InterPro" id="IPR017871">
    <property type="entry name" value="ABC_transporter-like_CS"/>
</dbReference>
<dbReference type="PANTHER" id="PTHR43297:SF2">
    <property type="entry name" value="DIPEPTIDE TRANSPORT ATP-BINDING PROTEIN DPPD"/>
    <property type="match status" value="1"/>
</dbReference>
<evidence type="ECO:0000256" key="2">
    <source>
        <dbReference type="ARBA" id="ARBA00005417"/>
    </source>
</evidence>
<evidence type="ECO:0000256" key="4">
    <source>
        <dbReference type="ARBA" id="ARBA00022475"/>
    </source>
</evidence>
<organism evidence="9 10">
    <name type="scientific">Nocardioides dubius</name>
    <dbReference type="NCBI Taxonomy" id="317019"/>
    <lineage>
        <taxon>Bacteria</taxon>
        <taxon>Bacillati</taxon>
        <taxon>Actinomycetota</taxon>
        <taxon>Actinomycetes</taxon>
        <taxon>Propionibacteriales</taxon>
        <taxon>Nocardioidaceae</taxon>
        <taxon>Nocardioides</taxon>
    </lineage>
</organism>
<keyword evidence="7" id="KW-0472">Membrane</keyword>
<comment type="caution">
    <text evidence="9">The sequence shown here is derived from an EMBL/GenBank/DDBJ whole genome shotgun (WGS) entry which is preliminary data.</text>
</comment>
<evidence type="ECO:0000256" key="5">
    <source>
        <dbReference type="ARBA" id="ARBA00022741"/>
    </source>
</evidence>